<dbReference type="Pfam" id="PF13855">
    <property type="entry name" value="LRR_8"/>
    <property type="match status" value="1"/>
</dbReference>
<dbReference type="InterPro" id="IPR003591">
    <property type="entry name" value="Leu-rich_rpt_typical-subtyp"/>
</dbReference>
<reference evidence="5 6" key="2">
    <citation type="submission" date="2018-10" db="EMBL/GenBank/DDBJ databases">
        <authorList>
            <consortium name="Pathogen Informatics"/>
        </authorList>
    </citation>
    <scope>NUCLEOTIDE SEQUENCE [LARGE SCALE GENOMIC DNA]</scope>
</reference>
<dbReference type="InterPro" id="IPR001715">
    <property type="entry name" value="CH_dom"/>
</dbReference>
<feature type="compositionally biased region" description="Basic and acidic residues" evidence="3">
    <location>
        <begin position="326"/>
        <end position="338"/>
    </location>
</feature>
<dbReference type="OrthoDB" id="660555at2759"/>
<dbReference type="InterPro" id="IPR001611">
    <property type="entry name" value="Leu-rich_rpt"/>
</dbReference>
<dbReference type="InterPro" id="IPR032675">
    <property type="entry name" value="LRR_dom_sf"/>
</dbReference>
<dbReference type="Proteomes" id="UP000274131">
    <property type="component" value="Unassembled WGS sequence"/>
</dbReference>
<evidence type="ECO:0000256" key="3">
    <source>
        <dbReference type="SAM" id="MobiDB-lite"/>
    </source>
</evidence>
<dbReference type="Gene3D" id="1.10.418.10">
    <property type="entry name" value="Calponin-like domain"/>
    <property type="match status" value="1"/>
</dbReference>
<dbReference type="Gene3D" id="3.80.10.10">
    <property type="entry name" value="Ribonuclease Inhibitor"/>
    <property type="match status" value="1"/>
</dbReference>
<name>A0A158QA83_ENTVE</name>
<dbReference type="WBParaSite" id="EVEC_0000438101-mRNA-1">
    <property type="protein sequence ID" value="EVEC_0000438101-mRNA-1"/>
    <property type="gene ID" value="EVEC_0000438101"/>
</dbReference>
<evidence type="ECO:0000259" key="4">
    <source>
        <dbReference type="PROSITE" id="PS50021"/>
    </source>
</evidence>
<keyword evidence="6" id="KW-1185">Reference proteome</keyword>
<evidence type="ECO:0000256" key="2">
    <source>
        <dbReference type="ARBA" id="ARBA00022737"/>
    </source>
</evidence>
<keyword evidence="2" id="KW-0677">Repeat</keyword>
<dbReference type="SUPFAM" id="SSF52058">
    <property type="entry name" value="L domain-like"/>
    <property type="match status" value="1"/>
</dbReference>
<dbReference type="SUPFAM" id="SSF47576">
    <property type="entry name" value="Calponin-homology domain, CH-domain"/>
    <property type="match status" value="1"/>
</dbReference>
<dbReference type="STRING" id="51028.A0A158QA83"/>
<feature type="compositionally biased region" description="Low complexity" evidence="3">
    <location>
        <begin position="670"/>
        <end position="710"/>
    </location>
</feature>
<feature type="region of interest" description="Disordered" evidence="3">
    <location>
        <begin position="325"/>
        <end position="356"/>
    </location>
</feature>
<evidence type="ECO:0000256" key="1">
    <source>
        <dbReference type="ARBA" id="ARBA00022614"/>
    </source>
</evidence>
<proteinExistence type="predicted"/>
<dbReference type="SMART" id="SM00369">
    <property type="entry name" value="LRR_TYP"/>
    <property type="match status" value="5"/>
</dbReference>
<dbReference type="PANTHER" id="PTHR48051">
    <property type="match status" value="1"/>
</dbReference>
<accession>A0A158QA83</accession>
<reference evidence="7" key="1">
    <citation type="submission" date="2016-04" db="UniProtKB">
        <authorList>
            <consortium name="WormBaseParasite"/>
        </authorList>
    </citation>
    <scope>IDENTIFICATION</scope>
</reference>
<feature type="domain" description="Calponin-homology (CH)" evidence="4">
    <location>
        <begin position="805"/>
        <end position="904"/>
    </location>
</feature>
<dbReference type="Pfam" id="PF00560">
    <property type="entry name" value="LRR_1"/>
    <property type="match status" value="1"/>
</dbReference>
<evidence type="ECO:0000313" key="6">
    <source>
        <dbReference type="Proteomes" id="UP000274131"/>
    </source>
</evidence>
<dbReference type="SMART" id="SM00364">
    <property type="entry name" value="LRR_BAC"/>
    <property type="match status" value="5"/>
</dbReference>
<keyword evidence="1" id="KW-0433">Leucine-rich repeat</keyword>
<dbReference type="PROSITE" id="PS51450">
    <property type="entry name" value="LRR"/>
    <property type="match status" value="2"/>
</dbReference>
<feature type="region of interest" description="Disordered" evidence="3">
    <location>
        <begin position="670"/>
        <end position="716"/>
    </location>
</feature>
<evidence type="ECO:0000313" key="5">
    <source>
        <dbReference type="EMBL" id="VDD89338.1"/>
    </source>
</evidence>
<dbReference type="GO" id="GO:0005737">
    <property type="term" value="C:cytoplasm"/>
    <property type="evidence" value="ECO:0007669"/>
    <property type="project" value="TreeGrafter"/>
</dbReference>
<feature type="region of interest" description="Disordered" evidence="3">
    <location>
        <begin position="374"/>
        <end position="413"/>
    </location>
</feature>
<dbReference type="PANTHER" id="PTHR48051:SF21">
    <property type="entry name" value="CALPONIN-HOMOLOGY (CH) DOMAIN-CONTAINING PROTEIN"/>
    <property type="match status" value="1"/>
</dbReference>
<feature type="compositionally biased region" description="Polar residues" evidence="3">
    <location>
        <begin position="341"/>
        <end position="354"/>
    </location>
</feature>
<dbReference type="InterPro" id="IPR036872">
    <property type="entry name" value="CH_dom_sf"/>
</dbReference>
<organism evidence="7">
    <name type="scientific">Enterobius vermicularis</name>
    <name type="common">Human pinworm</name>
    <dbReference type="NCBI Taxonomy" id="51028"/>
    <lineage>
        <taxon>Eukaryota</taxon>
        <taxon>Metazoa</taxon>
        <taxon>Ecdysozoa</taxon>
        <taxon>Nematoda</taxon>
        <taxon>Chromadorea</taxon>
        <taxon>Rhabditida</taxon>
        <taxon>Spirurina</taxon>
        <taxon>Oxyuridomorpha</taxon>
        <taxon>Oxyuroidea</taxon>
        <taxon>Oxyuridae</taxon>
        <taxon>Enterobius</taxon>
    </lineage>
</organism>
<feature type="compositionally biased region" description="Polar residues" evidence="3">
    <location>
        <begin position="393"/>
        <end position="413"/>
    </location>
</feature>
<dbReference type="PROSITE" id="PS50021">
    <property type="entry name" value="CH"/>
    <property type="match status" value="1"/>
</dbReference>
<gene>
    <name evidence="5" type="ORF">EVEC_LOCUS4089</name>
</gene>
<dbReference type="EMBL" id="UXUI01007760">
    <property type="protein sequence ID" value="VDD89338.1"/>
    <property type="molecule type" value="Genomic_DNA"/>
</dbReference>
<sequence length="904" mass="98398">MDRKVVNSGVEEILNNEEAFKIFIRFDETASSWRKRRGGGAAIRHAPPITPASVPSASSQNQLLSRSVEKMFEEAELSGVLLLTGRKLKEFPPELTVKFDISDLIFADLSDNRLSELPSFIYQLGSMETLRVRSTGLRTLPNTFYTLSSLTYLDLSCNQLTSLPIGIFSLRLQILLLAENNIELLPRDIRQLADTLSELDVSFNRLRAVPVDIGLLKSLRVLNLRANRLSHLPSEISRLELRELNVAENQLTELPFEFYMPSLVSFCVDANPFISPPVKVCSKGREHIFKWLRSKAASNSVYSRPDEWLQRPASVSINATIRRQKGYHENSGRADRRTRATRFNTLGGSDSGYASTADEHRLSNEYQSSVNSGSLFGINESLPSPTSDRDSPKSNGLNSSGDRTITSECNSPVMENSSGLLKEVMLAYAEKMAAGKSTSPRKAGTFRVRCDNSENSAFEGTSVASSLGSVPSAPASNLPHVYPLTRPQAIVTPMSSKPLCAQAMIKDDSIDLKPSRVDGVVELTDDGQVIKRTIVVTNSVDEDLDKSNNNLSSVSETICVDNKTPKTFHSFSRLSNTSAVRQISEPPKTFFPLGSTDVEVIYGTPRQRTPVRRRNETVENAAVLSPVIEVPATPENGNLVQDCCACPTTCVNPSSSSSVATTVSCNSAAESVSSTVKMPSTKTSKSTSGFVGTTLPHSSSSSVNRTSNTSAKSAALRKPIAASHGVSRIVPTAPAHISVTTASRTKGSKLAKARDSIGVTKGHMANNNNNAVRRTTVLSSRAQTDDSSTTATTSVNTLVARRNIDSMRKALESRLETTLPSEREELAACISDGIMLCNFANRIRTRCIPTILSATSQTPLSLPKCRRNVDNFLSACRRIGVAENAGLRSSQYMANIILVVRYKV</sequence>
<protein>
    <submittedName>
        <fullName evidence="7">Calponin-homology (CH) domain-containing protein</fullName>
    </submittedName>
</protein>
<evidence type="ECO:0000313" key="7">
    <source>
        <dbReference type="WBParaSite" id="EVEC_0000438101-mRNA-1"/>
    </source>
</evidence>
<dbReference type="InterPro" id="IPR050216">
    <property type="entry name" value="LRR_domain-containing"/>
</dbReference>
<dbReference type="AlphaFoldDB" id="A0A158QA83"/>